<proteinExistence type="predicted"/>
<feature type="transmembrane region" description="Helical" evidence="1">
    <location>
        <begin position="20"/>
        <end position="38"/>
    </location>
</feature>
<reference evidence="3" key="1">
    <citation type="journal article" date="2013" name="Nature">
        <title>Draft genome of the wheat A-genome progenitor Triticum urartu.</title>
        <authorList>
            <person name="Ling H.Q."/>
            <person name="Zhao S."/>
            <person name="Liu D."/>
            <person name="Wang J."/>
            <person name="Sun H."/>
            <person name="Zhang C."/>
            <person name="Fan H."/>
            <person name="Li D."/>
            <person name="Dong L."/>
            <person name="Tao Y."/>
            <person name="Gao C."/>
            <person name="Wu H."/>
            <person name="Li Y."/>
            <person name="Cui Y."/>
            <person name="Guo X."/>
            <person name="Zheng S."/>
            <person name="Wang B."/>
            <person name="Yu K."/>
            <person name="Liang Q."/>
            <person name="Yang W."/>
            <person name="Lou X."/>
            <person name="Chen J."/>
            <person name="Feng M."/>
            <person name="Jian J."/>
            <person name="Zhang X."/>
            <person name="Luo G."/>
            <person name="Jiang Y."/>
            <person name="Liu J."/>
            <person name="Wang Z."/>
            <person name="Sha Y."/>
            <person name="Zhang B."/>
            <person name="Wu H."/>
            <person name="Tang D."/>
            <person name="Shen Q."/>
            <person name="Xue P."/>
            <person name="Zou S."/>
            <person name="Wang X."/>
            <person name="Liu X."/>
            <person name="Wang F."/>
            <person name="Yang Y."/>
            <person name="An X."/>
            <person name="Dong Z."/>
            <person name="Zhang K."/>
            <person name="Zhang X."/>
            <person name="Luo M.C."/>
            <person name="Dvorak J."/>
            <person name="Tong Y."/>
            <person name="Wang J."/>
            <person name="Yang H."/>
            <person name="Li Z."/>
            <person name="Wang D."/>
            <person name="Zhang A."/>
            <person name="Wang J."/>
        </authorList>
    </citation>
    <scope>NUCLEOTIDE SEQUENCE</scope>
    <source>
        <strain evidence="3">cv. G1812</strain>
    </source>
</reference>
<evidence type="ECO:0000256" key="1">
    <source>
        <dbReference type="SAM" id="Phobius"/>
    </source>
</evidence>
<sequence>MGRGPSPDRPRLQAKSLESFFSSGFSSLILVTVVLAVMSHCLALFSLCTCSYLHSSLVFRFTLF</sequence>
<reference evidence="2" key="3">
    <citation type="submission" date="2022-06" db="UniProtKB">
        <authorList>
            <consortium name="EnsemblPlants"/>
        </authorList>
    </citation>
    <scope>IDENTIFICATION</scope>
</reference>
<dbReference type="Proteomes" id="UP000015106">
    <property type="component" value="Chromosome 7"/>
</dbReference>
<dbReference type="AlphaFoldDB" id="A0A8R7V960"/>
<keyword evidence="1" id="KW-1133">Transmembrane helix</keyword>
<evidence type="ECO:0000313" key="3">
    <source>
        <dbReference type="Proteomes" id="UP000015106"/>
    </source>
</evidence>
<name>A0A8R7V960_TRIUA</name>
<keyword evidence="1" id="KW-0812">Transmembrane</keyword>
<dbReference type="EnsemblPlants" id="TuG1812G0700004337.01.T01">
    <property type="protein sequence ID" value="TuG1812G0700004337.01.T01.cds293248"/>
    <property type="gene ID" value="TuG1812G0700004337.01"/>
</dbReference>
<keyword evidence="1" id="KW-0472">Membrane</keyword>
<reference evidence="2" key="2">
    <citation type="submission" date="2018-03" db="EMBL/GenBank/DDBJ databases">
        <title>The Triticum urartu genome reveals the dynamic nature of wheat genome evolution.</title>
        <authorList>
            <person name="Ling H."/>
            <person name="Ma B."/>
            <person name="Shi X."/>
            <person name="Liu H."/>
            <person name="Dong L."/>
            <person name="Sun H."/>
            <person name="Cao Y."/>
            <person name="Gao Q."/>
            <person name="Zheng S."/>
            <person name="Li Y."/>
            <person name="Yu Y."/>
            <person name="Du H."/>
            <person name="Qi M."/>
            <person name="Li Y."/>
            <person name="Yu H."/>
            <person name="Cui Y."/>
            <person name="Wang N."/>
            <person name="Chen C."/>
            <person name="Wu H."/>
            <person name="Zhao Y."/>
            <person name="Zhang J."/>
            <person name="Li Y."/>
            <person name="Zhou W."/>
            <person name="Zhang B."/>
            <person name="Hu W."/>
            <person name="Eijk M."/>
            <person name="Tang J."/>
            <person name="Witsenboer H."/>
            <person name="Zhao S."/>
            <person name="Li Z."/>
            <person name="Zhang A."/>
            <person name="Wang D."/>
            <person name="Liang C."/>
        </authorList>
    </citation>
    <scope>NUCLEOTIDE SEQUENCE [LARGE SCALE GENOMIC DNA]</scope>
    <source>
        <strain evidence="2">cv. G1812</strain>
    </source>
</reference>
<protein>
    <submittedName>
        <fullName evidence="2">Uncharacterized protein</fullName>
    </submittedName>
</protein>
<organism evidence="2 3">
    <name type="scientific">Triticum urartu</name>
    <name type="common">Red wild einkorn</name>
    <name type="synonym">Crithodium urartu</name>
    <dbReference type="NCBI Taxonomy" id="4572"/>
    <lineage>
        <taxon>Eukaryota</taxon>
        <taxon>Viridiplantae</taxon>
        <taxon>Streptophyta</taxon>
        <taxon>Embryophyta</taxon>
        <taxon>Tracheophyta</taxon>
        <taxon>Spermatophyta</taxon>
        <taxon>Magnoliopsida</taxon>
        <taxon>Liliopsida</taxon>
        <taxon>Poales</taxon>
        <taxon>Poaceae</taxon>
        <taxon>BOP clade</taxon>
        <taxon>Pooideae</taxon>
        <taxon>Triticodae</taxon>
        <taxon>Triticeae</taxon>
        <taxon>Triticinae</taxon>
        <taxon>Triticum</taxon>
    </lineage>
</organism>
<evidence type="ECO:0000313" key="2">
    <source>
        <dbReference type="EnsemblPlants" id="TuG1812G0700004337.01.T01.cds293248"/>
    </source>
</evidence>
<accession>A0A8R7V960</accession>
<dbReference type="Gramene" id="TuG1812G0700004337.01.T01">
    <property type="protein sequence ID" value="TuG1812G0700004337.01.T01.cds293248"/>
    <property type="gene ID" value="TuG1812G0700004337.01"/>
</dbReference>
<keyword evidence="3" id="KW-1185">Reference proteome</keyword>